<gene>
    <name evidence="4" type="ORF">AOXY_G24636</name>
</gene>
<dbReference type="PANTHER" id="PTHR15917:SF0">
    <property type="entry name" value="PROTEIN LARGEN"/>
    <property type="match status" value="1"/>
</dbReference>
<keyword evidence="1 2" id="KW-0175">Coiled coil</keyword>
<dbReference type="Proteomes" id="UP001230051">
    <property type="component" value="Unassembled WGS sequence"/>
</dbReference>
<dbReference type="AlphaFoldDB" id="A0AAD8FZ19"/>
<dbReference type="PANTHER" id="PTHR15917">
    <property type="match status" value="1"/>
</dbReference>
<feature type="region of interest" description="Disordered" evidence="3">
    <location>
        <begin position="324"/>
        <end position="359"/>
    </location>
</feature>
<reference evidence="4" key="1">
    <citation type="submission" date="2022-02" db="EMBL/GenBank/DDBJ databases">
        <title>Atlantic sturgeon de novo genome assembly.</title>
        <authorList>
            <person name="Stock M."/>
            <person name="Klopp C."/>
            <person name="Guiguen Y."/>
            <person name="Cabau C."/>
            <person name="Parinello H."/>
            <person name="Santidrian Yebra-Pimentel E."/>
            <person name="Kuhl H."/>
            <person name="Dirks R.P."/>
            <person name="Guessner J."/>
            <person name="Wuertz S."/>
            <person name="Du K."/>
            <person name="Schartl M."/>
        </authorList>
    </citation>
    <scope>NUCLEOTIDE SEQUENCE</scope>
    <source>
        <strain evidence="4">STURGEONOMICS-FGT-2020</strain>
        <tissue evidence="4">Whole blood</tissue>
    </source>
</reference>
<feature type="region of interest" description="Disordered" evidence="3">
    <location>
        <begin position="214"/>
        <end position="236"/>
    </location>
</feature>
<protein>
    <submittedName>
        <fullName evidence="4">Uncharacterized protein</fullName>
    </submittedName>
</protein>
<comment type="caution">
    <text evidence="4">The sequence shown here is derived from an EMBL/GenBank/DDBJ whole genome shotgun (WGS) entry which is preliminary data.</text>
</comment>
<accession>A0AAD8FZ19</accession>
<name>A0AAD8FZ19_ACIOX</name>
<feature type="compositionally biased region" description="Basic residues" evidence="3">
    <location>
        <begin position="59"/>
        <end position="72"/>
    </location>
</feature>
<feature type="compositionally biased region" description="Polar residues" evidence="3">
    <location>
        <begin position="328"/>
        <end position="359"/>
    </location>
</feature>
<evidence type="ECO:0000313" key="5">
    <source>
        <dbReference type="Proteomes" id="UP001230051"/>
    </source>
</evidence>
<feature type="region of interest" description="Disordered" evidence="3">
    <location>
        <begin position="24"/>
        <end position="111"/>
    </location>
</feature>
<dbReference type="GO" id="GO:0045793">
    <property type="term" value="P:positive regulation of cell size"/>
    <property type="evidence" value="ECO:0007669"/>
    <property type="project" value="TreeGrafter"/>
</dbReference>
<dbReference type="EMBL" id="JAGXEW010000026">
    <property type="protein sequence ID" value="KAK1157067.1"/>
    <property type="molecule type" value="Genomic_DNA"/>
</dbReference>
<evidence type="ECO:0000256" key="1">
    <source>
        <dbReference type="ARBA" id="ARBA00023054"/>
    </source>
</evidence>
<evidence type="ECO:0000256" key="3">
    <source>
        <dbReference type="SAM" id="MobiDB-lite"/>
    </source>
</evidence>
<organism evidence="4 5">
    <name type="scientific">Acipenser oxyrinchus oxyrinchus</name>
    <dbReference type="NCBI Taxonomy" id="40147"/>
    <lineage>
        <taxon>Eukaryota</taxon>
        <taxon>Metazoa</taxon>
        <taxon>Chordata</taxon>
        <taxon>Craniata</taxon>
        <taxon>Vertebrata</taxon>
        <taxon>Euteleostomi</taxon>
        <taxon>Actinopterygii</taxon>
        <taxon>Chondrostei</taxon>
        <taxon>Acipenseriformes</taxon>
        <taxon>Acipenseridae</taxon>
        <taxon>Acipenser</taxon>
    </lineage>
</organism>
<evidence type="ECO:0000256" key="2">
    <source>
        <dbReference type="SAM" id="Coils"/>
    </source>
</evidence>
<dbReference type="GO" id="GO:0045727">
    <property type="term" value="P:positive regulation of translation"/>
    <property type="evidence" value="ECO:0007669"/>
    <property type="project" value="TreeGrafter"/>
</dbReference>
<proteinExistence type="predicted"/>
<feature type="compositionally biased region" description="Basic residues" evidence="3">
    <location>
        <begin position="92"/>
        <end position="105"/>
    </location>
</feature>
<keyword evidence="5" id="KW-1185">Reference proteome</keyword>
<dbReference type="InterPro" id="IPR027997">
    <property type="entry name" value="Largen/INSYN1"/>
</dbReference>
<sequence length="359" mass="39840">MSSQLRQSEPGFLEKSHQKQLDLIGQSLWRDQPFIGPNRPREAGVTGQRHQTEPGFTGPRRHKDQGSPRRKRQADLNFNRQSVHTEPGFTGPRRHKDQGSPRRKRQADLNFNRQSVQTEPGFTGPKYHSVRDQISWVVLDLETVLGGLKQVHQEMKELVQQIDQLTSKLDLTGEESGNGYRSDTVTITSSSSGVVVSNKAGGHQQRTKPKVAAAFSTTKQRQAKPPPAPFPVFRMSNNCGADRPILTKMAPAVRRDLPPTATRGRPQMEEPVWLPRRQGKAGGRVSHPLLQERPGFRSSITLYPGGCSGRQKLPFCPPNGEVVRLPSGTASAPASRYQPPSSLANQHYPTPRRITSTAV</sequence>
<feature type="coiled-coil region" evidence="2">
    <location>
        <begin position="148"/>
        <end position="175"/>
    </location>
</feature>
<evidence type="ECO:0000313" key="4">
    <source>
        <dbReference type="EMBL" id="KAK1157067.1"/>
    </source>
</evidence>